<dbReference type="InterPro" id="IPR001173">
    <property type="entry name" value="Glyco_trans_2-like"/>
</dbReference>
<dbReference type="PANTHER" id="PTHR43685">
    <property type="entry name" value="GLYCOSYLTRANSFERASE"/>
    <property type="match status" value="1"/>
</dbReference>
<organism evidence="2 3">
    <name type="scientific">Alicyclobacillus fodiniaquatilis</name>
    <dbReference type="NCBI Taxonomy" id="1661150"/>
    <lineage>
        <taxon>Bacteria</taxon>
        <taxon>Bacillati</taxon>
        <taxon>Bacillota</taxon>
        <taxon>Bacilli</taxon>
        <taxon>Bacillales</taxon>
        <taxon>Alicyclobacillaceae</taxon>
        <taxon>Alicyclobacillus</taxon>
    </lineage>
</organism>
<keyword evidence="3" id="KW-1185">Reference proteome</keyword>
<feature type="domain" description="Glycosyltransferase 2-like" evidence="1">
    <location>
        <begin position="6"/>
        <end position="176"/>
    </location>
</feature>
<dbReference type="PANTHER" id="PTHR43685:SF2">
    <property type="entry name" value="GLYCOSYLTRANSFERASE 2-LIKE DOMAIN-CONTAINING PROTEIN"/>
    <property type="match status" value="1"/>
</dbReference>
<dbReference type="InterPro" id="IPR050834">
    <property type="entry name" value="Glycosyltransf_2"/>
</dbReference>
<reference evidence="3" key="1">
    <citation type="journal article" date="2019" name="Int. J. Syst. Evol. Microbiol.">
        <title>The Global Catalogue of Microorganisms (GCM) 10K type strain sequencing project: providing services to taxonomists for standard genome sequencing and annotation.</title>
        <authorList>
            <consortium name="The Broad Institute Genomics Platform"/>
            <consortium name="The Broad Institute Genome Sequencing Center for Infectious Disease"/>
            <person name="Wu L."/>
            <person name="Ma J."/>
        </authorList>
    </citation>
    <scope>NUCLEOTIDE SEQUENCE [LARGE SCALE GENOMIC DNA]</scope>
    <source>
        <strain evidence="3">CGMCC 1.12286</strain>
    </source>
</reference>
<dbReference type="Gene3D" id="3.90.550.10">
    <property type="entry name" value="Spore Coat Polysaccharide Biosynthesis Protein SpsA, Chain A"/>
    <property type="match status" value="1"/>
</dbReference>
<sequence length="405" mass="46474">MADVGVVMPVYEQKTTYLRKAIKSMLNQSYRHFRLVIVLDGSPKAVRTIARQMAKGDHRIKIVELAHNQGVAHALNAGFDVLLGREDIRYLTWVSSDNIYYADYLELLRQALRHAPSKVGLSYSNFVFIDHAGHKTSFIWDERSFRRWQRQAKEELLDVDFIGASFMYKRRLAERIGQYRLDPIQDYDYWLRLTDHHDITYVDKALMAYRLNSTFSVSTELNTSIKQQRLARCNEQIARMEARQRRDIPCETTVLIPVTSCSDGLLKQLDTLFNQSYANYTVWLVSTVKTEKLSAFIQAMPDPRVSILPATSAKISTALSDHIEEIKTPFTFVLEDAAKHPADVYQLRQLVHTLKNAPTHIPGVQQLDAAVIYKSGIEKRHGRTVGLYRSEHLKSHMQVMGSSAL</sequence>
<evidence type="ECO:0000259" key="1">
    <source>
        <dbReference type="Pfam" id="PF00535"/>
    </source>
</evidence>
<evidence type="ECO:0000313" key="2">
    <source>
        <dbReference type="EMBL" id="MFD1677059.1"/>
    </source>
</evidence>
<dbReference type="RefSeq" id="WP_377944968.1">
    <property type="nucleotide sequence ID" value="NZ_JBHUCX010000083.1"/>
</dbReference>
<dbReference type="Pfam" id="PF00535">
    <property type="entry name" value="Glycos_transf_2"/>
    <property type="match status" value="1"/>
</dbReference>
<accession>A0ABW4JLX3</accession>
<gene>
    <name evidence="2" type="ORF">ACFSB2_20500</name>
</gene>
<proteinExistence type="predicted"/>
<dbReference type="SUPFAM" id="SSF53448">
    <property type="entry name" value="Nucleotide-diphospho-sugar transferases"/>
    <property type="match status" value="1"/>
</dbReference>
<name>A0ABW4JLX3_9BACL</name>
<comment type="caution">
    <text evidence="2">The sequence shown here is derived from an EMBL/GenBank/DDBJ whole genome shotgun (WGS) entry which is preliminary data.</text>
</comment>
<dbReference type="EMBL" id="JBHUCX010000083">
    <property type="protein sequence ID" value="MFD1677059.1"/>
    <property type="molecule type" value="Genomic_DNA"/>
</dbReference>
<dbReference type="InterPro" id="IPR029044">
    <property type="entry name" value="Nucleotide-diphossugar_trans"/>
</dbReference>
<protein>
    <submittedName>
        <fullName evidence="2">Glycosyltransferase family 2 protein</fullName>
    </submittedName>
</protein>
<dbReference type="Proteomes" id="UP001597079">
    <property type="component" value="Unassembled WGS sequence"/>
</dbReference>
<evidence type="ECO:0000313" key="3">
    <source>
        <dbReference type="Proteomes" id="UP001597079"/>
    </source>
</evidence>